<protein>
    <submittedName>
        <fullName evidence="1">Uncharacterized protein</fullName>
    </submittedName>
</protein>
<name>A0AAU0BAR1_9XANT</name>
<keyword evidence="2" id="KW-1185">Reference proteome</keyword>
<dbReference type="RefSeq" id="WP_316696297.1">
    <property type="nucleotide sequence ID" value="NZ_CP103836.1"/>
</dbReference>
<dbReference type="EMBL" id="CP103836">
    <property type="protein sequence ID" value="WOB50145.1"/>
    <property type="molecule type" value="Genomic_DNA"/>
</dbReference>
<dbReference type="Proteomes" id="UP001302716">
    <property type="component" value="Chromosome"/>
</dbReference>
<evidence type="ECO:0000313" key="1">
    <source>
        <dbReference type="EMBL" id="WOB50145.1"/>
    </source>
</evidence>
<organism evidence="1 2">
    <name type="scientific">Xanthomonas hydrangeae</name>
    <dbReference type="NCBI Taxonomy" id="2775159"/>
    <lineage>
        <taxon>Bacteria</taxon>
        <taxon>Pseudomonadati</taxon>
        <taxon>Pseudomonadota</taxon>
        <taxon>Gammaproteobacteria</taxon>
        <taxon>Lysobacterales</taxon>
        <taxon>Lysobacteraceae</taxon>
        <taxon>Xanthomonas</taxon>
    </lineage>
</organism>
<sequence>MFAAPQQFTRPFLRAAIESLHPHVAMIGAVASVALHQPHYLAMRAIRRCAAKT</sequence>
<proteinExistence type="predicted"/>
<gene>
    <name evidence="1" type="ORF">NYR97_01605</name>
</gene>
<accession>A0AAU0BAR1</accession>
<dbReference type="AlphaFoldDB" id="A0AAU0BAR1"/>
<evidence type="ECO:0000313" key="2">
    <source>
        <dbReference type="Proteomes" id="UP001302716"/>
    </source>
</evidence>
<reference evidence="1 2" key="1">
    <citation type="submission" date="2022-08" db="EMBL/GenBank/DDBJ databases">
        <title>Whole genome sequencing-based tracing of a 2022 introduction and outbreak of Xanthomonas hortorum pv. pelargonii.</title>
        <authorList>
            <person name="Iruegas-Bocardo F."/>
            <person name="Weisberg A.K."/>
            <person name="Riutta E.R."/>
            <person name="Kilday K."/>
            <person name="Bonkowski J.C."/>
            <person name="Creswell T."/>
            <person name="Daughtrey M.L."/>
            <person name="Rane K."/>
            <person name="Grunwald N.J."/>
            <person name="Chang J.H."/>
            <person name="Putnam M.L."/>
        </authorList>
    </citation>
    <scope>NUCLEOTIDE SEQUENCE [LARGE SCALE GENOMIC DNA]</scope>
    <source>
        <strain evidence="1 2">22-323</strain>
    </source>
</reference>